<evidence type="ECO:0000313" key="3">
    <source>
        <dbReference type="Proteomes" id="UP000661077"/>
    </source>
</evidence>
<comment type="caution">
    <text evidence="2">The sequence shown here is derived from an EMBL/GenBank/DDBJ whole genome shotgun (WGS) entry which is preliminary data.</text>
</comment>
<evidence type="ECO:0000256" key="1">
    <source>
        <dbReference type="ARBA" id="ARBA00006018"/>
    </source>
</evidence>
<keyword evidence="3" id="KW-1185">Reference proteome</keyword>
<dbReference type="PROSITE" id="PS01097">
    <property type="entry name" value="HUPF_HYPC"/>
    <property type="match status" value="1"/>
</dbReference>
<accession>A0ABS1WVH2</accession>
<dbReference type="InterPro" id="IPR001109">
    <property type="entry name" value="Hydrogenase_HupF/HypC"/>
</dbReference>
<dbReference type="PANTHER" id="PTHR35177:SF2">
    <property type="entry name" value="HYDROGENASE MATURATION FACTOR HYBG"/>
    <property type="match status" value="1"/>
</dbReference>
<reference evidence="2 3" key="1">
    <citation type="journal article" date="2021" name="Int. J. Syst. Evol. Microbiol.">
        <title>Steroidobacter gossypii sp. nov., isolated from soil of cotton cropping field.</title>
        <authorList>
            <person name="Huang R."/>
            <person name="Yang S."/>
            <person name="Zhen C."/>
            <person name="Liu W."/>
        </authorList>
    </citation>
    <scope>NUCLEOTIDE SEQUENCE [LARGE SCALE GENOMIC DNA]</scope>
    <source>
        <strain evidence="2 3">S1-65</strain>
    </source>
</reference>
<dbReference type="PANTHER" id="PTHR35177">
    <property type="entry name" value="HYDROGENASE MATURATION FACTOR HYBG"/>
    <property type="match status" value="1"/>
</dbReference>
<dbReference type="EMBL" id="JAEVLS010000002">
    <property type="protein sequence ID" value="MBM0104976.1"/>
    <property type="molecule type" value="Genomic_DNA"/>
</dbReference>
<dbReference type="NCBIfam" id="TIGR00074">
    <property type="entry name" value="hypC_hupF"/>
    <property type="match status" value="1"/>
</dbReference>
<evidence type="ECO:0000313" key="2">
    <source>
        <dbReference type="EMBL" id="MBM0104976.1"/>
    </source>
</evidence>
<dbReference type="SUPFAM" id="SSF159127">
    <property type="entry name" value="HupF/HypC-like"/>
    <property type="match status" value="1"/>
</dbReference>
<dbReference type="PRINTS" id="PR00445">
    <property type="entry name" value="HUPFHYPC"/>
</dbReference>
<dbReference type="Pfam" id="PF01455">
    <property type="entry name" value="HupF_HypC"/>
    <property type="match status" value="1"/>
</dbReference>
<dbReference type="Gene3D" id="2.30.30.140">
    <property type="match status" value="1"/>
</dbReference>
<protein>
    <submittedName>
        <fullName evidence="2">HypC/HybG/HupF family hydrogenase formation chaperone</fullName>
    </submittedName>
</protein>
<sequence length="95" mass="10154">MCLGIPGRIVRIDDVDRKLATVDVAGVKRQINIACIVNEAHPVEHCVGAWVLVHVGFAMARIDEREAALTLQILQELGEAQAELEAIASSPGSSP</sequence>
<proteinExistence type="inferred from homology"/>
<comment type="similarity">
    <text evidence="1">Belongs to the HupF/HypC family.</text>
</comment>
<dbReference type="Proteomes" id="UP000661077">
    <property type="component" value="Unassembled WGS sequence"/>
</dbReference>
<gene>
    <name evidence="2" type="ORF">JM946_09455</name>
</gene>
<name>A0ABS1WVH2_9GAMM</name>
<dbReference type="InterPro" id="IPR019812">
    <property type="entry name" value="Hydgase_assmbl_chp_CS"/>
</dbReference>
<dbReference type="RefSeq" id="WP_203167045.1">
    <property type="nucleotide sequence ID" value="NZ_JAEVLS010000002.1"/>
</dbReference>
<organism evidence="2 3">
    <name type="scientific">Steroidobacter gossypii</name>
    <dbReference type="NCBI Taxonomy" id="2805490"/>
    <lineage>
        <taxon>Bacteria</taxon>
        <taxon>Pseudomonadati</taxon>
        <taxon>Pseudomonadota</taxon>
        <taxon>Gammaproteobacteria</taxon>
        <taxon>Steroidobacterales</taxon>
        <taxon>Steroidobacteraceae</taxon>
        <taxon>Steroidobacter</taxon>
    </lineage>
</organism>